<evidence type="ECO:0000313" key="2">
    <source>
        <dbReference type="Proteomes" id="UP000001399"/>
    </source>
</evidence>
<dbReference type="KEGG" id="rva:Rvan_2496"/>
<dbReference type="AlphaFoldDB" id="E3I646"/>
<evidence type="ECO:0000313" key="1">
    <source>
        <dbReference type="EMBL" id="ADP71711.1"/>
    </source>
</evidence>
<keyword evidence="2" id="KW-1185">Reference proteome</keyword>
<dbReference type="Proteomes" id="UP000001399">
    <property type="component" value="Chromosome"/>
</dbReference>
<dbReference type="Gene3D" id="3.40.50.720">
    <property type="entry name" value="NAD(P)-binding Rossmann-like Domain"/>
    <property type="match status" value="1"/>
</dbReference>
<dbReference type="EMBL" id="CP002292">
    <property type="protein sequence ID" value="ADP71711.1"/>
    <property type="molecule type" value="Genomic_DNA"/>
</dbReference>
<dbReference type="STRING" id="648757.Rvan_2496"/>
<sequence length="320" mass="33599">MGRMDSDWEGEYDNATGCRNTVYTAPQTVVAPQWANVTLGVLGTQRLDRAIARNAATAGAKVAILGAPLQPKLRTVAAYPDPASVVKGARYAILPVSAPGQSAQASASFAPERAYGSALGGMSAGAHLIAPRTDAALTRHAAALGLTVHSYEDGLRPILDAASEAMDELFVRVEKAGTQLQGSRVCVIASERIPDLLILRLSSAGARVHLATNERGLDDAFPGVTVLPLSDLPVKSPKFDAIFSTINGPVVDARELGSLPDHALVVDLADPPGSVDFQLAKQLGRKAIWARGIMRRVPPLGQAYWSVIGGLIASLEQNES</sequence>
<reference evidence="2" key="1">
    <citation type="journal article" date="2011" name="J. Bacteriol.">
        <title>Genome sequences of eight morphologically diverse alphaproteobacteria.</title>
        <authorList>
            <consortium name="US DOE Joint Genome Institute"/>
            <person name="Brown P.J."/>
            <person name="Kysela D.T."/>
            <person name="Buechlein A."/>
            <person name="Hemmerich C."/>
            <person name="Brun Y.V."/>
        </authorList>
    </citation>
    <scope>NUCLEOTIDE SEQUENCE [LARGE SCALE GENOMIC DNA]</scope>
    <source>
        <strain evidence="2">ATCC 17100 / ATH 3.1.1 / DSM 162 / LMG 4299</strain>
    </source>
</reference>
<accession>E3I646</accession>
<dbReference type="HOGENOM" id="CLU_868451_0_0_5"/>
<protein>
    <submittedName>
        <fullName evidence="1">Shikimate/quinate 5-dehydrogenase</fullName>
    </submittedName>
</protein>
<proteinExistence type="predicted"/>
<name>E3I646_RHOVT</name>
<organism evidence="1 2">
    <name type="scientific">Rhodomicrobium vannielii (strain ATCC 17100 / DSM 162 / LMG 4299 / NCIMB 10020 / ATH 3.1.1)</name>
    <dbReference type="NCBI Taxonomy" id="648757"/>
    <lineage>
        <taxon>Bacteria</taxon>
        <taxon>Pseudomonadati</taxon>
        <taxon>Pseudomonadota</taxon>
        <taxon>Alphaproteobacteria</taxon>
        <taxon>Hyphomicrobiales</taxon>
        <taxon>Hyphomicrobiaceae</taxon>
        <taxon>Rhodomicrobium</taxon>
    </lineage>
</organism>
<gene>
    <name evidence="1" type="ordered locus">Rvan_2496</name>
</gene>
<dbReference type="eggNOG" id="COG0373">
    <property type="taxonomic scope" value="Bacteria"/>
</dbReference>